<evidence type="ECO:0000256" key="1">
    <source>
        <dbReference type="ARBA" id="ARBA00022605"/>
    </source>
</evidence>
<feature type="binding site" evidence="5">
    <location>
        <position position="61"/>
    </location>
    <ligand>
        <name>phosphoenolpyruvate</name>
        <dbReference type="ChEBI" id="CHEBI:58702"/>
    </ligand>
</feature>
<comment type="pathway">
    <text evidence="6">Metabolic intermediate biosynthesis; chorismate biosynthesis; chorismate from D-erythrose 4-phosphate and phosphoenolpyruvate: step 1/7.</text>
</comment>
<feature type="region of interest" description="Disordered" evidence="7">
    <location>
        <begin position="1"/>
        <end position="36"/>
    </location>
</feature>
<dbReference type="InterPro" id="IPR002480">
    <property type="entry name" value="DAHP_synth_2"/>
</dbReference>
<dbReference type="EMBL" id="JAAALK010000080">
    <property type="protein sequence ID" value="KAG8092596.1"/>
    <property type="molecule type" value="Genomic_DNA"/>
</dbReference>
<dbReference type="GO" id="GO:0008652">
    <property type="term" value="P:amino acid biosynthetic process"/>
    <property type="evidence" value="ECO:0007669"/>
    <property type="project" value="UniProtKB-KW"/>
</dbReference>
<organism evidence="8 9">
    <name type="scientific">Zizania palustris</name>
    <name type="common">Northern wild rice</name>
    <dbReference type="NCBI Taxonomy" id="103762"/>
    <lineage>
        <taxon>Eukaryota</taxon>
        <taxon>Viridiplantae</taxon>
        <taxon>Streptophyta</taxon>
        <taxon>Embryophyta</taxon>
        <taxon>Tracheophyta</taxon>
        <taxon>Spermatophyta</taxon>
        <taxon>Magnoliopsida</taxon>
        <taxon>Liliopsida</taxon>
        <taxon>Poales</taxon>
        <taxon>Poaceae</taxon>
        <taxon>BOP clade</taxon>
        <taxon>Oryzoideae</taxon>
        <taxon>Oryzeae</taxon>
        <taxon>Zizaniinae</taxon>
        <taxon>Zizania</taxon>
    </lineage>
</organism>
<proteinExistence type="inferred from homology"/>
<keyword evidence="6" id="KW-0150">Chloroplast</keyword>
<dbReference type="PANTHER" id="PTHR21337:SF23">
    <property type="entry name" value="PHOSPHO-2-DEHYDRO-3-DEOXYHEPTONATE ALDOLASE"/>
    <property type="match status" value="1"/>
</dbReference>
<name>A0A8J5WMQ5_ZIZPA</name>
<comment type="similarity">
    <text evidence="6">Belongs to the class-II DAHP synthase family.</text>
</comment>
<comment type="caution">
    <text evidence="8">The sequence shown here is derived from an EMBL/GenBank/DDBJ whole genome shotgun (WGS) entry which is preliminary data.</text>
</comment>
<comment type="subcellular location">
    <subcellularLocation>
        <location evidence="6">Plastid</location>
        <location evidence="6">Chloroplast</location>
    </subcellularLocation>
</comment>
<dbReference type="GO" id="GO:0003849">
    <property type="term" value="F:3-deoxy-7-phosphoheptulonate synthase activity"/>
    <property type="evidence" value="ECO:0007669"/>
    <property type="project" value="UniProtKB-EC"/>
</dbReference>
<reference evidence="8" key="2">
    <citation type="submission" date="2021-02" db="EMBL/GenBank/DDBJ databases">
        <authorList>
            <person name="Kimball J.A."/>
            <person name="Haas M.W."/>
            <person name="Macchietto M."/>
            <person name="Kono T."/>
            <person name="Duquette J."/>
            <person name="Shao M."/>
        </authorList>
    </citation>
    <scope>NUCLEOTIDE SEQUENCE</scope>
    <source>
        <tissue evidence="8">Fresh leaf tissue</tissue>
    </source>
</reference>
<keyword evidence="1 6" id="KW-0028">Amino-acid biosynthesis</keyword>
<comment type="catalytic activity">
    <reaction evidence="4 6">
        <text>D-erythrose 4-phosphate + phosphoenolpyruvate + H2O = 7-phospho-2-dehydro-3-deoxy-D-arabino-heptonate + phosphate</text>
        <dbReference type="Rhea" id="RHEA:14717"/>
        <dbReference type="ChEBI" id="CHEBI:15377"/>
        <dbReference type="ChEBI" id="CHEBI:16897"/>
        <dbReference type="ChEBI" id="CHEBI:43474"/>
        <dbReference type="ChEBI" id="CHEBI:58394"/>
        <dbReference type="ChEBI" id="CHEBI:58702"/>
        <dbReference type="EC" id="2.5.1.54"/>
    </reaction>
</comment>
<evidence type="ECO:0000256" key="2">
    <source>
        <dbReference type="ARBA" id="ARBA00022679"/>
    </source>
</evidence>
<dbReference type="GO" id="GO:0009507">
    <property type="term" value="C:chloroplast"/>
    <property type="evidence" value="ECO:0007669"/>
    <property type="project" value="UniProtKB-SubCell"/>
</dbReference>
<evidence type="ECO:0000256" key="5">
    <source>
        <dbReference type="PIRSR" id="PIRSR602480-1"/>
    </source>
</evidence>
<keyword evidence="6" id="KW-0809">Transit peptide</keyword>
<protein>
    <recommendedName>
        <fullName evidence="6">Phospho-2-dehydro-3-deoxyheptonate aldolase</fullName>
        <ecNumber evidence="6">2.5.1.54</ecNumber>
    </recommendedName>
</protein>
<evidence type="ECO:0000313" key="8">
    <source>
        <dbReference type="EMBL" id="KAG8092596.1"/>
    </source>
</evidence>
<dbReference type="UniPathway" id="UPA00053">
    <property type="reaction ID" value="UER00084"/>
</dbReference>
<dbReference type="GO" id="GO:0009073">
    <property type="term" value="P:aromatic amino acid family biosynthetic process"/>
    <property type="evidence" value="ECO:0007669"/>
    <property type="project" value="UniProtKB-KW"/>
</dbReference>
<evidence type="ECO:0000313" key="9">
    <source>
        <dbReference type="Proteomes" id="UP000729402"/>
    </source>
</evidence>
<evidence type="ECO:0000256" key="3">
    <source>
        <dbReference type="ARBA" id="ARBA00023141"/>
    </source>
</evidence>
<keyword evidence="9" id="KW-1185">Reference proteome</keyword>
<evidence type="ECO:0000256" key="7">
    <source>
        <dbReference type="SAM" id="MobiDB-lite"/>
    </source>
</evidence>
<dbReference type="OrthoDB" id="2338at2759"/>
<keyword evidence="6" id="KW-0934">Plastid</keyword>
<keyword evidence="2 6" id="KW-0808">Transferase</keyword>
<accession>A0A8J5WMQ5</accession>
<sequence>MRRGRKGAGSQLGKRGARTSSPSSTSRGAAASKIDENVQRDIINHMSLRHPDIIQFKEVGRMAGQFAKPRSNPTEAIDGVTVLSYRDDIINSDTFDEKSCSLDPERLIRAYSQSGSTLNLLRGFAPGGYADLQRVTQWNLDFLRDNRQGDRY</sequence>
<dbReference type="GO" id="GO:0009423">
    <property type="term" value="P:chorismate biosynthetic process"/>
    <property type="evidence" value="ECO:0007669"/>
    <property type="project" value="UniProtKB-UniPathway"/>
</dbReference>
<reference evidence="8" key="1">
    <citation type="journal article" date="2021" name="bioRxiv">
        <title>Whole Genome Assembly and Annotation of Northern Wild Rice, Zizania palustris L., Supports a Whole Genome Duplication in the Zizania Genus.</title>
        <authorList>
            <person name="Haas M."/>
            <person name="Kono T."/>
            <person name="Macchietto M."/>
            <person name="Millas R."/>
            <person name="McGilp L."/>
            <person name="Shao M."/>
            <person name="Duquette J."/>
            <person name="Hirsch C.N."/>
            <person name="Kimball J."/>
        </authorList>
    </citation>
    <scope>NUCLEOTIDE SEQUENCE</scope>
    <source>
        <tissue evidence="8">Fresh leaf tissue</tissue>
    </source>
</reference>
<dbReference type="AlphaFoldDB" id="A0A8J5WMQ5"/>
<keyword evidence="3 6" id="KW-0057">Aromatic amino acid biosynthesis</keyword>
<dbReference type="Proteomes" id="UP000729402">
    <property type="component" value="Unassembled WGS sequence"/>
</dbReference>
<evidence type="ECO:0000256" key="6">
    <source>
        <dbReference type="RuleBase" id="RU363071"/>
    </source>
</evidence>
<dbReference type="Pfam" id="PF01474">
    <property type="entry name" value="DAHP_synth_2"/>
    <property type="match status" value="1"/>
</dbReference>
<dbReference type="PANTHER" id="PTHR21337">
    <property type="entry name" value="PHOSPHO-2-DEHYDRO-3-DEOXYHEPTONATE ALDOLASE 1, 2"/>
    <property type="match status" value="1"/>
</dbReference>
<dbReference type="EC" id="2.5.1.54" evidence="6"/>
<gene>
    <name evidence="8" type="ORF">GUJ93_ZPchr0012g20730</name>
</gene>
<feature type="compositionally biased region" description="Polar residues" evidence="7">
    <location>
        <begin position="18"/>
        <end position="27"/>
    </location>
</feature>
<evidence type="ECO:0000256" key="4">
    <source>
        <dbReference type="ARBA" id="ARBA00047508"/>
    </source>
</evidence>